<dbReference type="Pfam" id="PF13621">
    <property type="entry name" value="Cupin_8"/>
    <property type="match status" value="1"/>
</dbReference>
<reference evidence="3" key="1">
    <citation type="submission" date="2013-04" db="EMBL/GenBank/DDBJ databases">
        <authorList>
            <person name="Qu J."/>
            <person name="Murali S.C."/>
            <person name="Bandaranaike D."/>
            <person name="Bellair M."/>
            <person name="Blankenburg K."/>
            <person name="Chao H."/>
            <person name="Dinh H."/>
            <person name="Doddapaneni H."/>
            <person name="Downs B."/>
            <person name="Dugan-Rocha S."/>
            <person name="Elkadiri S."/>
            <person name="Gnanaolivu R.D."/>
            <person name="Hernandez B."/>
            <person name="Javaid M."/>
            <person name="Jayaseelan J.C."/>
            <person name="Lee S."/>
            <person name="Li M."/>
            <person name="Ming W."/>
            <person name="Munidasa M."/>
            <person name="Muniz J."/>
            <person name="Nguyen L."/>
            <person name="Ongeri F."/>
            <person name="Osuji N."/>
            <person name="Pu L.-L."/>
            <person name="Puazo M."/>
            <person name="Qu C."/>
            <person name="Quiroz J."/>
            <person name="Raj R."/>
            <person name="Weissenberger G."/>
            <person name="Xin Y."/>
            <person name="Zou X."/>
            <person name="Han Y."/>
            <person name="Richards S."/>
            <person name="Worley K."/>
            <person name="Muzny D."/>
            <person name="Gibbs R."/>
        </authorList>
    </citation>
    <scope>NUCLEOTIDE SEQUENCE</scope>
    <source>
        <strain evidence="3">Sampled in the wild</strain>
    </source>
</reference>
<dbReference type="PROSITE" id="PS51184">
    <property type="entry name" value="JMJC"/>
    <property type="match status" value="1"/>
</dbReference>
<feature type="region of interest" description="Disordered" evidence="1">
    <location>
        <begin position="190"/>
        <end position="213"/>
    </location>
</feature>
<feature type="domain" description="JmjC" evidence="2">
    <location>
        <begin position="94"/>
        <end position="352"/>
    </location>
</feature>
<evidence type="ECO:0000313" key="3">
    <source>
        <dbReference type="EMBL" id="KAG8225410.1"/>
    </source>
</evidence>
<keyword evidence="4" id="KW-1185">Reference proteome</keyword>
<gene>
    <name evidence="3" type="ORF">J437_LFUL004610</name>
</gene>
<dbReference type="SUPFAM" id="SSF51197">
    <property type="entry name" value="Clavaminate synthase-like"/>
    <property type="match status" value="1"/>
</dbReference>
<dbReference type="InterPro" id="IPR041667">
    <property type="entry name" value="Cupin_8"/>
</dbReference>
<protein>
    <recommendedName>
        <fullName evidence="2">JmjC domain-containing protein</fullName>
    </recommendedName>
</protein>
<dbReference type="PANTHER" id="PTHR12461:SF99">
    <property type="entry name" value="BIFUNCTIONAL PEPTIDASE AND (3S)-LYSYL HYDROXYLASE JMJD7"/>
    <property type="match status" value="1"/>
</dbReference>
<evidence type="ECO:0000313" key="4">
    <source>
        <dbReference type="Proteomes" id="UP000792457"/>
    </source>
</evidence>
<reference evidence="3" key="2">
    <citation type="submission" date="2017-10" db="EMBL/GenBank/DDBJ databases">
        <title>Ladona fulva Genome sequencing and assembly.</title>
        <authorList>
            <person name="Murali S."/>
            <person name="Richards S."/>
            <person name="Bandaranaike D."/>
            <person name="Bellair M."/>
            <person name="Blankenburg K."/>
            <person name="Chao H."/>
            <person name="Dinh H."/>
            <person name="Doddapaneni H."/>
            <person name="Dugan-Rocha S."/>
            <person name="Elkadiri S."/>
            <person name="Gnanaolivu R."/>
            <person name="Hernandez B."/>
            <person name="Skinner E."/>
            <person name="Javaid M."/>
            <person name="Lee S."/>
            <person name="Li M."/>
            <person name="Ming W."/>
            <person name="Munidasa M."/>
            <person name="Muniz J."/>
            <person name="Nguyen L."/>
            <person name="Hughes D."/>
            <person name="Osuji N."/>
            <person name="Pu L.-L."/>
            <person name="Puazo M."/>
            <person name="Qu C."/>
            <person name="Quiroz J."/>
            <person name="Raj R."/>
            <person name="Weissenberger G."/>
            <person name="Xin Y."/>
            <person name="Zou X."/>
            <person name="Han Y."/>
            <person name="Worley K."/>
            <person name="Muzny D."/>
            <person name="Gibbs R."/>
        </authorList>
    </citation>
    <scope>NUCLEOTIDE SEQUENCE</scope>
    <source>
        <strain evidence="3">Sampled in the wild</strain>
    </source>
</reference>
<accession>A0A8K0NUT5</accession>
<dbReference type="Gene3D" id="2.60.120.10">
    <property type="entry name" value="Jelly Rolls"/>
    <property type="match status" value="2"/>
</dbReference>
<dbReference type="EMBL" id="KZ308236">
    <property type="protein sequence ID" value="KAG8225410.1"/>
    <property type="molecule type" value="Genomic_DNA"/>
</dbReference>
<dbReference type="SMART" id="SM00558">
    <property type="entry name" value="JmjC"/>
    <property type="match status" value="1"/>
</dbReference>
<proteinExistence type="predicted"/>
<dbReference type="InterPro" id="IPR003347">
    <property type="entry name" value="JmjC_dom"/>
</dbReference>
<evidence type="ECO:0000259" key="2">
    <source>
        <dbReference type="PROSITE" id="PS51184"/>
    </source>
</evidence>
<name>A0A8K0NUT5_LADFU</name>
<dbReference type="InterPro" id="IPR014710">
    <property type="entry name" value="RmlC-like_jellyroll"/>
</dbReference>
<dbReference type="OrthoDB" id="415358at2759"/>
<dbReference type="AlphaFoldDB" id="A0A8K0NUT5"/>
<evidence type="ECO:0000256" key="1">
    <source>
        <dbReference type="SAM" id="MobiDB-lite"/>
    </source>
</evidence>
<dbReference type="PANTHER" id="PTHR12461">
    <property type="entry name" value="HYPOXIA-INDUCIBLE FACTOR 1 ALPHA INHIBITOR-RELATED"/>
    <property type="match status" value="1"/>
</dbReference>
<comment type="caution">
    <text evidence="3">The sequence shown here is derived from an EMBL/GenBank/DDBJ whole genome shotgun (WGS) entry which is preliminary data.</text>
</comment>
<dbReference type="Proteomes" id="UP000792457">
    <property type="component" value="Unassembled WGS sequence"/>
</dbReference>
<organism evidence="3 4">
    <name type="scientific">Ladona fulva</name>
    <name type="common">Scarce chaser dragonfly</name>
    <name type="synonym">Libellula fulva</name>
    <dbReference type="NCBI Taxonomy" id="123851"/>
    <lineage>
        <taxon>Eukaryota</taxon>
        <taxon>Metazoa</taxon>
        <taxon>Ecdysozoa</taxon>
        <taxon>Arthropoda</taxon>
        <taxon>Hexapoda</taxon>
        <taxon>Insecta</taxon>
        <taxon>Pterygota</taxon>
        <taxon>Palaeoptera</taxon>
        <taxon>Odonata</taxon>
        <taxon>Epiprocta</taxon>
        <taxon>Anisoptera</taxon>
        <taxon>Libelluloidea</taxon>
        <taxon>Libellulidae</taxon>
        <taxon>Ladona</taxon>
    </lineage>
</organism>
<sequence>MEFYRDWVCPNIPVVIKNAVKHWPAVKKWSYKYLRENFGEKLVQVAATPNGYADAIADGFFVMPEELRMTFGDFINILENPNSLPGTILYIQSQNGNMSEEWADLVEDCGKDLGWATEAFGEPPSAANFWMGDHRAVTSMHRDPFENIYCVVRGHKDFILHPPIDLPWIPYETLPAARYESIKNPGASPTYKIVPLGTDQNNGNSKELTEGCKTEKDDSSEACMRKECGNSHNTTSAESGSISKIVDDLSESKICEETVAETLKSESMEALFTDSSKSNVPWICIDPEKPDLNSYPLYANATQVKVRVHAGDVLFLPAHWFHHVKQSHGCIAVNYWYDMKYDHRYANQAFITALLRKSGLNTGCPPLF</sequence>